<dbReference type="VEuPathDB" id="FungiDB:PV08_11325"/>
<protein>
    <submittedName>
        <fullName evidence="2">Uncharacterized protein</fullName>
    </submittedName>
</protein>
<organism evidence="2 3">
    <name type="scientific">Exophiala spinifera</name>
    <dbReference type="NCBI Taxonomy" id="91928"/>
    <lineage>
        <taxon>Eukaryota</taxon>
        <taxon>Fungi</taxon>
        <taxon>Dikarya</taxon>
        <taxon>Ascomycota</taxon>
        <taxon>Pezizomycotina</taxon>
        <taxon>Eurotiomycetes</taxon>
        <taxon>Chaetothyriomycetidae</taxon>
        <taxon>Chaetothyriales</taxon>
        <taxon>Herpotrichiellaceae</taxon>
        <taxon>Exophiala</taxon>
    </lineage>
</organism>
<feature type="region of interest" description="Disordered" evidence="1">
    <location>
        <begin position="188"/>
        <end position="237"/>
    </location>
</feature>
<feature type="compositionally biased region" description="Basic and acidic residues" evidence="1">
    <location>
        <begin position="212"/>
        <end position="222"/>
    </location>
</feature>
<feature type="compositionally biased region" description="Basic and acidic residues" evidence="1">
    <location>
        <begin position="102"/>
        <end position="113"/>
    </location>
</feature>
<gene>
    <name evidence="2" type="ORF">PV08_11325</name>
</gene>
<dbReference type="GeneID" id="27338408"/>
<evidence type="ECO:0000313" key="3">
    <source>
        <dbReference type="Proteomes" id="UP000053328"/>
    </source>
</evidence>
<reference evidence="2 3" key="1">
    <citation type="submission" date="2015-01" db="EMBL/GenBank/DDBJ databases">
        <title>The Genome Sequence of Exophiala spinifera CBS89968.</title>
        <authorList>
            <consortium name="The Broad Institute Genomics Platform"/>
            <person name="Cuomo C."/>
            <person name="de Hoog S."/>
            <person name="Gorbushina A."/>
            <person name="Stielow B."/>
            <person name="Teixiera M."/>
            <person name="Abouelleil A."/>
            <person name="Chapman S.B."/>
            <person name="Priest M."/>
            <person name="Young S.K."/>
            <person name="Wortman J."/>
            <person name="Nusbaum C."/>
            <person name="Birren B."/>
        </authorList>
    </citation>
    <scope>NUCLEOTIDE SEQUENCE [LARGE SCALE GENOMIC DNA]</scope>
    <source>
        <strain evidence="2 3">CBS 89968</strain>
    </source>
</reference>
<sequence>MAMASTPITTSNTPSADQSFLSSHLTLPKEDTDRYEIKSRSLHPTPNMEGEYMMPRPGHLGDVPEAPPLADVMAEAESAGSSVPGVQTALSGAGGNGRKSNTGKEKGEAQDRKPRLRVKTHDIPLPLFPTKQADHNESSASSLAKFQESLEQTMTMMMMMMMTPQTPRVEDRRIIPEIQINGQAIREVESEAKQQQQQQQQREQELSSPVREWLEKRRDRTSRARKKGTWIEMWKHM</sequence>
<dbReference type="Proteomes" id="UP000053328">
    <property type="component" value="Unassembled WGS sequence"/>
</dbReference>
<feature type="region of interest" description="Disordered" evidence="1">
    <location>
        <begin position="1"/>
        <end position="117"/>
    </location>
</feature>
<feature type="compositionally biased region" description="Polar residues" evidence="1">
    <location>
        <begin position="79"/>
        <end position="90"/>
    </location>
</feature>
<dbReference type="RefSeq" id="XP_016230579.1">
    <property type="nucleotide sequence ID" value="XM_016385635.1"/>
</dbReference>
<dbReference type="EMBL" id="KN847500">
    <property type="protein sequence ID" value="KIW10363.1"/>
    <property type="molecule type" value="Genomic_DNA"/>
</dbReference>
<dbReference type="HOGENOM" id="CLU_1170652_0_0_1"/>
<keyword evidence="3" id="KW-1185">Reference proteome</keyword>
<proteinExistence type="predicted"/>
<feature type="compositionally biased region" description="Basic and acidic residues" evidence="1">
    <location>
        <begin position="27"/>
        <end position="39"/>
    </location>
</feature>
<evidence type="ECO:0000256" key="1">
    <source>
        <dbReference type="SAM" id="MobiDB-lite"/>
    </source>
</evidence>
<name>A0A0D2AUF3_9EURO</name>
<accession>A0A0D2AUF3</accession>
<dbReference type="AlphaFoldDB" id="A0A0D2AUF3"/>
<evidence type="ECO:0000313" key="2">
    <source>
        <dbReference type="EMBL" id="KIW10363.1"/>
    </source>
</evidence>
<feature type="compositionally biased region" description="Polar residues" evidence="1">
    <location>
        <begin position="1"/>
        <end position="25"/>
    </location>
</feature>